<sequence length="395" mass="43866">LPSDCGNVSSSAQLNSDPTVAVEQKKQPSSQPNYPKQAIDCGLSSDRFRLEEVLEKMNTFDKLCGKSTRSAFHKKARYAGLAQNSDGAWRRRPVTNQTSQITVGGEAASNPHNQPNEQARNAGDLGGHVCPPLDRQHHQRPAVNQACQPTARGLNSRDSSARSCPPPQSRLPPGPLRITDPVTGASNQARQPTSRNQVWRDPSAQSCPPPQNRLTPRTLICQQQHDYLRAYENTAAVNLGGGRPPHNIMLQRYPPPQCYNFRNLIGSQEPVPDAYFYTQPFRYEQHGMDLMLQQYAPLLYSSIPAYTYYGSMMQPASAFIPQQAPQLPYAECYADVALLNLEHRMRRALENTRNFNSSEFASDTSGTGHRPRSLTRSSRFSNKLSSASSQPCKKA</sequence>
<feature type="region of interest" description="Disordered" evidence="1">
    <location>
        <begin position="357"/>
        <end position="395"/>
    </location>
</feature>
<organism evidence="2">
    <name type="scientific">Hydatigena taeniaeformis</name>
    <name type="common">Feline tapeworm</name>
    <name type="synonym">Taenia taeniaeformis</name>
    <dbReference type="NCBI Taxonomy" id="6205"/>
    <lineage>
        <taxon>Eukaryota</taxon>
        <taxon>Metazoa</taxon>
        <taxon>Spiralia</taxon>
        <taxon>Lophotrochozoa</taxon>
        <taxon>Platyhelminthes</taxon>
        <taxon>Cestoda</taxon>
        <taxon>Eucestoda</taxon>
        <taxon>Cyclophyllidea</taxon>
        <taxon>Taeniidae</taxon>
        <taxon>Hydatigera</taxon>
    </lineage>
</organism>
<protein>
    <submittedName>
        <fullName evidence="2">OAR domain-containing protein</fullName>
    </submittedName>
</protein>
<evidence type="ECO:0000313" key="2">
    <source>
        <dbReference type="WBParaSite" id="TTAC_0000750001-mRNA-1"/>
    </source>
</evidence>
<proteinExistence type="predicted"/>
<dbReference type="AlphaFoldDB" id="A0A0R3X2I3"/>
<feature type="compositionally biased region" description="Pro residues" evidence="1">
    <location>
        <begin position="164"/>
        <end position="175"/>
    </location>
</feature>
<dbReference type="WBParaSite" id="TTAC_0000750001-mRNA-1">
    <property type="protein sequence ID" value="TTAC_0000750001-mRNA-1"/>
    <property type="gene ID" value="TTAC_0000750001"/>
</dbReference>
<feature type="compositionally biased region" description="Polar residues" evidence="1">
    <location>
        <begin position="110"/>
        <end position="119"/>
    </location>
</feature>
<name>A0A0R3X2I3_HYDTA</name>
<dbReference type="STRING" id="6205.A0A0R3X2I3"/>
<feature type="region of interest" description="Disordered" evidence="1">
    <location>
        <begin position="1"/>
        <end position="40"/>
    </location>
</feature>
<accession>A0A0R3X2I3</accession>
<feature type="compositionally biased region" description="Polar residues" evidence="1">
    <location>
        <begin position="1"/>
        <end position="18"/>
    </location>
</feature>
<evidence type="ECO:0000256" key="1">
    <source>
        <dbReference type="SAM" id="MobiDB-lite"/>
    </source>
</evidence>
<feature type="compositionally biased region" description="Polar residues" evidence="1">
    <location>
        <begin position="374"/>
        <end position="395"/>
    </location>
</feature>
<feature type="region of interest" description="Disordered" evidence="1">
    <location>
        <begin position="104"/>
        <end position="215"/>
    </location>
</feature>
<feature type="compositionally biased region" description="Polar residues" evidence="1">
    <location>
        <begin position="357"/>
        <end position="367"/>
    </location>
</feature>
<reference evidence="2" key="1">
    <citation type="submission" date="2017-02" db="UniProtKB">
        <authorList>
            <consortium name="WormBaseParasite"/>
        </authorList>
    </citation>
    <scope>IDENTIFICATION</scope>
</reference>
<feature type="compositionally biased region" description="Polar residues" evidence="1">
    <location>
        <begin position="184"/>
        <end position="197"/>
    </location>
</feature>